<dbReference type="Proteomes" id="UP000029085">
    <property type="component" value="Unassembled WGS sequence"/>
</dbReference>
<evidence type="ECO:0000313" key="4">
    <source>
        <dbReference type="Proteomes" id="UP000029085"/>
    </source>
</evidence>
<reference evidence="4" key="1">
    <citation type="submission" date="2013-08" db="EMBL/GenBank/DDBJ databases">
        <title>Genome sequencing of Arenimonas donghaensis.</title>
        <authorList>
            <person name="Chen F."/>
            <person name="Wang G."/>
        </authorList>
    </citation>
    <scope>NUCLEOTIDE SEQUENCE [LARGE SCALE GENOMIC DNA]</scope>
    <source>
        <strain evidence="4">HO3-R19</strain>
    </source>
</reference>
<feature type="chain" id="PRO_5001826179" description="Type II secretion system protein J" evidence="2">
    <location>
        <begin position="29"/>
        <end position="226"/>
    </location>
</feature>
<gene>
    <name evidence="3" type="ORF">N788_06680</name>
</gene>
<evidence type="ECO:0000313" key="3">
    <source>
        <dbReference type="EMBL" id="KFL35955.1"/>
    </source>
</evidence>
<keyword evidence="2" id="KW-0732">Signal</keyword>
<dbReference type="InterPro" id="IPR045584">
    <property type="entry name" value="Pilin-like"/>
</dbReference>
<proteinExistence type="predicted"/>
<dbReference type="OrthoDB" id="5801210at2"/>
<dbReference type="SUPFAM" id="SSF54523">
    <property type="entry name" value="Pili subunits"/>
    <property type="match status" value="1"/>
</dbReference>
<evidence type="ECO:0008006" key="5">
    <source>
        <dbReference type="Google" id="ProtNLM"/>
    </source>
</evidence>
<sequence length="226" mass="24926">MKATRGFSLIEVLMATALLAAGMALAFAALTNATRATTVAEQESQRAERLRAVQGFLRRQLEGALMLPMEIPRAGEEAPVFEASDDHLRLVAPMPGYLSRGGPYVQEFRLVRGPRGLQLQFQHNQLSPEGPIEHERPPEILLDGIRDARFAVRTLEPDGDPGDWQSDWETVGQIPRLVRLELEFAEPRARWPEFVAAPRLGQSPQPGGGGRVSPGDPEPEEPGRVR</sequence>
<feature type="region of interest" description="Disordered" evidence="1">
    <location>
        <begin position="195"/>
        <end position="226"/>
    </location>
</feature>
<evidence type="ECO:0000256" key="1">
    <source>
        <dbReference type="SAM" id="MobiDB-lite"/>
    </source>
</evidence>
<protein>
    <recommendedName>
        <fullName evidence="5">Type II secretion system protein J</fullName>
    </recommendedName>
</protein>
<keyword evidence="4" id="KW-1185">Reference proteome</keyword>
<accession>A0A087MGF2</accession>
<reference evidence="3 4" key="2">
    <citation type="journal article" date="2015" name="Stand. Genomic Sci.">
        <title>High quality draft genomic sequence of Arenimonas donghaensis DSM 18148(T).</title>
        <authorList>
            <person name="Chen F."/>
            <person name="Wang H."/>
            <person name="Cao Y."/>
            <person name="Li X."/>
            <person name="Wang G."/>
        </authorList>
    </citation>
    <scope>NUCLEOTIDE SEQUENCE [LARGE SCALE GENOMIC DNA]</scope>
    <source>
        <strain evidence="3 4">HO3-R19</strain>
    </source>
</reference>
<dbReference type="STRING" id="1121014.N788_06680"/>
<evidence type="ECO:0000256" key="2">
    <source>
        <dbReference type="SAM" id="SignalP"/>
    </source>
</evidence>
<name>A0A087MGF2_9GAMM</name>
<dbReference type="InterPro" id="IPR012902">
    <property type="entry name" value="N_methyl_site"/>
</dbReference>
<comment type="caution">
    <text evidence="3">The sequence shown here is derived from an EMBL/GenBank/DDBJ whole genome shotgun (WGS) entry which is preliminary data.</text>
</comment>
<organism evidence="3 4">
    <name type="scientific">Arenimonas donghaensis DSM 18148 = HO3-R19</name>
    <dbReference type="NCBI Taxonomy" id="1121014"/>
    <lineage>
        <taxon>Bacteria</taxon>
        <taxon>Pseudomonadati</taxon>
        <taxon>Pseudomonadota</taxon>
        <taxon>Gammaproteobacteria</taxon>
        <taxon>Lysobacterales</taxon>
        <taxon>Lysobacteraceae</taxon>
        <taxon>Arenimonas</taxon>
    </lineage>
</organism>
<dbReference type="Pfam" id="PF07963">
    <property type="entry name" value="N_methyl"/>
    <property type="match status" value="1"/>
</dbReference>
<dbReference type="RefSeq" id="WP_051924606.1">
    <property type="nucleotide sequence ID" value="NZ_AVCJ01000043.1"/>
</dbReference>
<dbReference type="PROSITE" id="PS00409">
    <property type="entry name" value="PROKAR_NTER_METHYL"/>
    <property type="match status" value="1"/>
</dbReference>
<dbReference type="NCBIfam" id="TIGR02532">
    <property type="entry name" value="IV_pilin_GFxxxE"/>
    <property type="match status" value="1"/>
</dbReference>
<dbReference type="PATRIC" id="fig|1121014.3.peg.2241"/>
<dbReference type="EMBL" id="AVCJ01000043">
    <property type="protein sequence ID" value="KFL35955.1"/>
    <property type="molecule type" value="Genomic_DNA"/>
</dbReference>
<dbReference type="AlphaFoldDB" id="A0A087MGF2"/>
<feature type="signal peptide" evidence="2">
    <location>
        <begin position="1"/>
        <end position="28"/>
    </location>
</feature>